<name>A0A0A9DDJ7_ARUDO</name>
<accession>A0A0A9DDJ7</accession>
<reference evidence="1" key="2">
    <citation type="journal article" date="2015" name="Data Brief">
        <title>Shoot transcriptome of the giant reed, Arundo donax.</title>
        <authorList>
            <person name="Barrero R.A."/>
            <person name="Guerrero F.D."/>
            <person name="Moolhuijzen P."/>
            <person name="Goolsby J.A."/>
            <person name="Tidwell J."/>
            <person name="Bellgard S.E."/>
            <person name="Bellgard M.I."/>
        </authorList>
    </citation>
    <scope>NUCLEOTIDE SEQUENCE</scope>
    <source>
        <tissue evidence="1">Shoot tissue taken approximately 20 cm above the soil surface</tissue>
    </source>
</reference>
<dbReference type="EMBL" id="GBRH01211276">
    <property type="protein sequence ID" value="JAD86619.1"/>
    <property type="molecule type" value="Transcribed_RNA"/>
</dbReference>
<sequence length="40" mass="4675">MNNICRYKCYDHPCLFSLAYLKTLSLEKCIQNTVAKTHPL</sequence>
<evidence type="ECO:0000313" key="1">
    <source>
        <dbReference type="EMBL" id="JAD86619.1"/>
    </source>
</evidence>
<protein>
    <submittedName>
        <fullName evidence="1">Uncharacterized protein</fullName>
    </submittedName>
</protein>
<reference evidence="1" key="1">
    <citation type="submission" date="2014-09" db="EMBL/GenBank/DDBJ databases">
        <authorList>
            <person name="Magalhaes I.L.F."/>
            <person name="Oliveira U."/>
            <person name="Santos F.R."/>
            <person name="Vidigal T.H.D.A."/>
            <person name="Brescovit A.D."/>
            <person name="Santos A.J."/>
        </authorList>
    </citation>
    <scope>NUCLEOTIDE SEQUENCE</scope>
    <source>
        <tissue evidence="1">Shoot tissue taken approximately 20 cm above the soil surface</tissue>
    </source>
</reference>
<organism evidence="1">
    <name type="scientific">Arundo donax</name>
    <name type="common">Giant reed</name>
    <name type="synonym">Donax arundinaceus</name>
    <dbReference type="NCBI Taxonomy" id="35708"/>
    <lineage>
        <taxon>Eukaryota</taxon>
        <taxon>Viridiplantae</taxon>
        <taxon>Streptophyta</taxon>
        <taxon>Embryophyta</taxon>
        <taxon>Tracheophyta</taxon>
        <taxon>Spermatophyta</taxon>
        <taxon>Magnoliopsida</taxon>
        <taxon>Liliopsida</taxon>
        <taxon>Poales</taxon>
        <taxon>Poaceae</taxon>
        <taxon>PACMAD clade</taxon>
        <taxon>Arundinoideae</taxon>
        <taxon>Arundineae</taxon>
        <taxon>Arundo</taxon>
    </lineage>
</organism>
<dbReference type="AlphaFoldDB" id="A0A0A9DDJ7"/>
<proteinExistence type="predicted"/>